<accession>A0A6P8QFH6</accession>
<dbReference type="InterPro" id="IPR039996">
    <property type="entry name" value="Shieldin_RINN1"/>
</dbReference>
<keyword evidence="1" id="KW-1185">Reference proteome</keyword>
<dbReference type="InParanoid" id="A0A6P8QFH6"/>
<gene>
    <name evidence="2" type="primary">SHLD3</name>
</gene>
<dbReference type="GO" id="GO:2001034">
    <property type="term" value="P:positive regulation of double-strand break repair via nonhomologous end joining"/>
    <property type="evidence" value="ECO:0007669"/>
    <property type="project" value="TreeGrafter"/>
</dbReference>
<evidence type="ECO:0000313" key="1">
    <source>
        <dbReference type="Proteomes" id="UP000515159"/>
    </source>
</evidence>
<dbReference type="GO" id="GO:2000042">
    <property type="term" value="P:negative regulation of double-strand break repair via homologous recombination"/>
    <property type="evidence" value="ECO:0007669"/>
    <property type="project" value="TreeGrafter"/>
</dbReference>
<protein>
    <submittedName>
        <fullName evidence="2">Shieldin complex subunit 3</fullName>
    </submittedName>
</protein>
<dbReference type="GO" id="GO:0045830">
    <property type="term" value="P:positive regulation of isotype switching"/>
    <property type="evidence" value="ECO:0007669"/>
    <property type="project" value="TreeGrafter"/>
</dbReference>
<sequence length="250" mass="29056">MSVDVVLHYRPNQNDPNKLQNLVEDVLKEFSTRCLPDFIPWFPNDFNKLPLKPKILPPVILSDEVEDIEKLSGGSEICFAPPAYDCTVDLLEFKPTLNKRLSLFRAQSVPVDGAYGLFEKQPVSRKAEFRRSWSVSSPRCSTKERIVPLSQELQKILERRKLCSFHRSRWTIELSNCDHTLEDIWVKLNRMIRHQELPTCNATVQRDISQIWVFCDMLYCEYVGNLLKERLTLTGKINLVVHKHGVIFSI</sequence>
<dbReference type="CTD" id="112441434"/>
<organism evidence="1 2">
    <name type="scientific">Geotrypetes seraphini</name>
    <name type="common">Gaboon caecilian</name>
    <name type="synonym">Caecilia seraphini</name>
    <dbReference type="NCBI Taxonomy" id="260995"/>
    <lineage>
        <taxon>Eukaryota</taxon>
        <taxon>Metazoa</taxon>
        <taxon>Chordata</taxon>
        <taxon>Craniata</taxon>
        <taxon>Vertebrata</taxon>
        <taxon>Euteleostomi</taxon>
        <taxon>Amphibia</taxon>
        <taxon>Gymnophiona</taxon>
        <taxon>Geotrypetes</taxon>
    </lineage>
</organism>
<proteinExistence type="predicted"/>
<dbReference type="CDD" id="cd22293">
    <property type="entry name" value="RBD_SHLD3_N"/>
    <property type="match status" value="1"/>
</dbReference>
<dbReference type="FunCoup" id="A0A6P8QFH6">
    <property type="interactions" value="188"/>
</dbReference>
<dbReference type="PANTHER" id="PTHR41404">
    <property type="entry name" value="SHIELDIN COMPLEX SUBUNIT 3"/>
    <property type="match status" value="1"/>
</dbReference>
<dbReference type="RefSeq" id="XP_033786063.1">
    <property type="nucleotide sequence ID" value="XM_033930172.1"/>
</dbReference>
<name>A0A6P8QFH6_GEOSA</name>
<reference evidence="2" key="1">
    <citation type="submission" date="2025-08" db="UniProtKB">
        <authorList>
            <consortium name="RefSeq"/>
        </authorList>
    </citation>
    <scope>IDENTIFICATION</scope>
</reference>
<dbReference type="PANTHER" id="PTHR41404:SF1">
    <property type="entry name" value="SHIELDIN COMPLEX SUBUNIT 3"/>
    <property type="match status" value="1"/>
</dbReference>
<dbReference type="AlphaFoldDB" id="A0A6P8QFH6"/>
<dbReference type="OrthoDB" id="5963356at2759"/>
<dbReference type="Proteomes" id="UP000515159">
    <property type="component" value="Chromosome 1"/>
</dbReference>
<dbReference type="KEGG" id="gsh:117353802"/>
<evidence type="ECO:0000313" key="2">
    <source>
        <dbReference type="RefSeq" id="XP_033786063.1"/>
    </source>
</evidence>
<dbReference type="GeneID" id="117353802"/>